<dbReference type="GO" id="GO:0046872">
    <property type="term" value="F:metal ion binding"/>
    <property type="evidence" value="ECO:0007669"/>
    <property type="project" value="InterPro"/>
</dbReference>
<evidence type="ECO:0000313" key="3">
    <source>
        <dbReference type="Proteomes" id="UP000565785"/>
    </source>
</evidence>
<feature type="non-terminal residue" evidence="2">
    <location>
        <position position="67"/>
    </location>
</feature>
<keyword evidence="2" id="KW-0413">Isomerase</keyword>
<dbReference type="GO" id="GO:0016702">
    <property type="term" value="F:oxidoreductase activity, acting on single donors with incorporation of molecular oxygen, incorporation of two atoms of oxygen"/>
    <property type="evidence" value="ECO:0007669"/>
    <property type="project" value="InterPro"/>
</dbReference>
<sequence length="67" mass="7093">MVAPSLGPGTDLDREMEAGRIFLADYGVLEGLPTGTIGGEPQYLAAPFCLLWLDPHGKLLPIAIQVS</sequence>
<comment type="caution">
    <text evidence="2">The sequence shown here is derived from an EMBL/GenBank/DDBJ whole genome shotgun (WGS) entry which is preliminary data.</text>
</comment>
<proteinExistence type="predicted"/>
<name>A0A7L1NIB7_RHICY</name>
<protein>
    <submittedName>
        <fullName evidence="2">LOXE3 isomerase</fullName>
    </submittedName>
</protein>
<feature type="domain" description="Lipoxygenase" evidence="1">
    <location>
        <begin position="1"/>
        <end position="67"/>
    </location>
</feature>
<dbReference type="GO" id="GO:0016853">
    <property type="term" value="F:isomerase activity"/>
    <property type="evidence" value="ECO:0007669"/>
    <property type="project" value="UniProtKB-KW"/>
</dbReference>
<dbReference type="AlphaFoldDB" id="A0A7L1NIB7"/>
<dbReference type="PROSITE" id="PS51393">
    <property type="entry name" value="LIPOXYGENASE_3"/>
    <property type="match status" value="1"/>
</dbReference>
<dbReference type="InterPro" id="IPR036226">
    <property type="entry name" value="LipOase_C_sf"/>
</dbReference>
<dbReference type="EMBL" id="VXBP01006604">
    <property type="protein sequence ID" value="NXN99654.1"/>
    <property type="molecule type" value="Genomic_DNA"/>
</dbReference>
<keyword evidence="3" id="KW-1185">Reference proteome</keyword>
<dbReference type="Proteomes" id="UP000565785">
    <property type="component" value="Unassembled WGS sequence"/>
</dbReference>
<reference evidence="2 3" key="1">
    <citation type="submission" date="2019-09" db="EMBL/GenBank/DDBJ databases">
        <title>Bird 10,000 Genomes (B10K) Project - Family phase.</title>
        <authorList>
            <person name="Zhang G."/>
        </authorList>
    </citation>
    <scope>NUCLEOTIDE SEQUENCE [LARGE SCALE GENOMIC DNA]</scope>
    <source>
        <strain evidence="2">B10K-DU-002-35</strain>
        <tissue evidence="2">Muscle</tissue>
    </source>
</reference>
<evidence type="ECO:0000313" key="2">
    <source>
        <dbReference type="EMBL" id="NXN99654.1"/>
    </source>
</evidence>
<dbReference type="SUPFAM" id="SSF48484">
    <property type="entry name" value="Lipoxigenase"/>
    <property type="match status" value="1"/>
</dbReference>
<dbReference type="InterPro" id="IPR013819">
    <property type="entry name" value="LipOase_C"/>
</dbReference>
<gene>
    <name evidence="2" type="primary">Aloxe3_0</name>
    <name evidence="2" type="ORF">RHICYA_R16333</name>
</gene>
<dbReference type="Gene3D" id="3.10.450.60">
    <property type="match status" value="1"/>
</dbReference>
<dbReference type="OrthoDB" id="407298at2759"/>
<organism evidence="2 3">
    <name type="scientific">Rhinopomastus cyanomelas</name>
    <name type="common">Common scimitarbill</name>
    <dbReference type="NCBI Taxonomy" id="113115"/>
    <lineage>
        <taxon>Eukaryota</taxon>
        <taxon>Metazoa</taxon>
        <taxon>Chordata</taxon>
        <taxon>Craniata</taxon>
        <taxon>Vertebrata</taxon>
        <taxon>Euteleostomi</taxon>
        <taxon>Archelosauria</taxon>
        <taxon>Archosauria</taxon>
        <taxon>Dinosauria</taxon>
        <taxon>Saurischia</taxon>
        <taxon>Theropoda</taxon>
        <taxon>Coelurosauria</taxon>
        <taxon>Aves</taxon>
        <taxon>Neognathae</taxon>
        <taxon>Neoaves</taxon>
        <taxon>Telluraves</taxon>
        <taxon>Coraciimorphae</taxon>
        <taxon>Bucerotiformes</taxon>
        <taxon>Rhinopomastidae</taxon>
        <taxon>Rhinopomastus</taxon>
    </lineage>
</organism>
<feature type="non-terminal residue" evidence="2">
    <location>
        <position position="1"/>
    </location>
</feature>
<accession>A0A7L1NIB7</accession>
<evidence type="ECO:0000259" key="1">
    <source>
        <dbReference type="PROSITE" id="PS51393"/>
    </source>
</evidence>